<gene>
    <name evidence="2" type="ORF">PX52LOC_00267</name>
</gene>
<accession>A0A5C1A6E6</accession>
<protein>
    <submittedName>
        <fullName evidence="2">DNA ligase</fullName>
    </submittedName>
</protein>
<keyword evidence="3" id="KW-1185">Reference proteome</keyword>
<dbReference type="AlphaFoldDB" id="A0A5C1A6E6"/>
<name>A0A5C1A6E6_9BACT</name>
<sequence>MGATRDSFVKYPRTPHLFGSRGTDDDKHLSARQSAAFIADPSLVVEEKLDGTNVGIHFTAAGRMVLQCRGHEITSGMHAQYDLFKQWTTGKRPVLEAMLADRHILFGEWLYAKHSVHYRGLPHYFFEFDIYDKQAGAFLDLETRLLMLDGTGIQTVPVVHQGAASEAELRALIGPSRFDSVFDNPLTGRPDKVMEGLYLRTEASGKVTGRAKIVRPEFVEKVKQSEHWQHTAMVPNLLADGAEIWS</sequence>
<dbReference type="Gene3D" id="3.30.470.30">
    <property type="entry name" value="DNA ligase/mRNA capping enzyme"/>
    <property type="match status" value="1"/>
</dbReference>
<proteinExistence type="predicted"/>
<dbReference type="SUPFAM" id="SSF56091">
    <property type="entry name" value="DNA ligase/mRNA capping enzyme, catalytic domain"/>
    <property type="match status" value="1"/>
</dbReference>
<dbReference type="PANTHER" id="PTHR43883">
    <property type="entry name" value="SLR0207 PROTEIN"/>
    <property type="match status" value="1"/>
</dbReference>
<evidence type="ECO:0000313" key="3">
    <source>
        <dbReference type="Proteomes" id="UP000324974"/>
    </source>
</evidence>
<keyword evidence="2" id="KW-0436">Ligase</keyword>
<dbReference type="EMBL" id="CP042425">
    <property type="protein sequence ID" value="QEL13412.1"/>
    <property type="molecule type" value="Genomic_DNA"/>
</dbReference>
<dbReference type="PANTHER" id="PTHR43883:SF1">
    <property type="entry name" value="GLUCONOKINASE"/>
    <property type="match status" value="1"/>
</dbReference>
<organism evidence="2 3">
    <name type="scientific">Limnoglobus roseus</name>
    <dbReference type="NCBI Taxonomy" id="2598579"/>
    <lineage>
        <taxon>Bacteria</taxon>
        <taxon>Pseudomonadati</taxon>
        <taxon>Planctomycetota</taxon>
        <taxon>Planctomycetia</taxon>
        <taxon>Gemmatales</taxon>
        <taxon>Gemmataceae</taxon>
        <taxon>Limnoglobus</taxon>
    </lineage>
</organism>
<dbReference type="KEGG" id="lrs:PX52LOC_00267"/>
<dbReference type="Pfam" id="PF09414">
    <property type="entry name" value="RNA_ligase"/>
    <property type="match status" value="1"/>
</dbReference>
<dbReference type="OrthoDB" id="255834at2"/>
<reference evidence="3" key="1">
    <citation type="submission" date="2019-08" db="EMBL/GenBank/DDBJ databases">
        <title>Limnoglobus roseus gen. nov., sp. nov., a novel freshwater planctomycete with a giant genome from the family Gemmataceae.</title>
        <authorList>
            <person name="Kulichevskaya I.S."/>
            <person name="Naumoff D.G."/>
            <person name="Miroshnikov K."/>
            <person name="Ivanova A."/>
            <person name="Philippov D.A."/>
            <person name="Hakobyan A."/>
            <person name="Rijpstra I.C."/>
            <person name="Sinninghe Damste J.S."/>
            <person name="Liesack W."/>
            <person name="Dedysh S.N."/>
        </authorList>
    </citation>
    <scope>NUCLEOTIDE SEQUENCE [LARGE SCALE GENOMIC DNA]</scope>
    <source>
        <strain evidence="3">PX52</strain>
    </source>
</reference>
<dbReference type="RefSeq" id="WP_149108387.1">
    <property type="nucleotide sequence ID" value="NZ_CP042425.1"/>
</dbReference>
<evidence type="ECO:0000259" key="1">
    <source>
        <dbReference type="Pfam" id="PF09414"/>
    </source>
</evidence>
<evidence type="ECO:0000313" key="2">
    <source>
        <dbReference type="EMBL" id="QEL13412.1"/>
    </source>
</evidence>
<feature type="domain" description="RNA ligase" evidence="1">
    <location>
        <begin position="43"/>
        <end position="212"/>
    </location>
</feature>
<dbReference type="GO" id="GO:0016874">
    <property type="term" value="F:ligase activity"/>
    <property type="evidence" value="ECO:0007669"/>
    <property type="project" value="UniProtKB-KW"/>
</dbReference>
<dbReference type="Proteomes" id="UP000324974">
    <property type="component" value="Chromosome"/>
</dbReference>
<dbReference type="InterPro" id="IPR021122">
    <property type="entry name" value="RNA_ligase_dom_REL/Rnl2"/>
</dbReference>
<dbReference type="InterPro" id="IPR052732">
    <property type="entry name" value="Cell-binding_unc_protein"/>
</dbReference>